<dbReference type="Proteomes" id="UP001595722">
    <property type="component" value="Unassembled WGS sequence"/>
</dbReference>
<proteinExistence type="predicted"/>
<reference evidence="3" key="1">
    <citation type="journal article" date="2019" name="Int. J. Syst. Evol. Microbiol.">
        <title>The Global Catalogue of Microorganisms (GCM) 10K type strain sequencing project: providing services to taxonomists for standard genome sequencing and annotation.</title>
        <authorList>
            <consortium name="The Broad Institute Genomics Platform"/>
            <consortium name="The Broad Institute Genome Sequencing Center for Infectious Disease"/>
            <person name="Wu L."/>
            <person name="Ma J."/>
        </authorList>
    </citation>
    <scope>NUCLEOTIDE SEQUENCE [LARGE SCALE GENOMIC DNA]</scope>
    <source>
        <strain evidence="3">KCTC 42424</strain>
    </source>
</reference>
<comment type="caution">
    <text evidence="2">The sequence shown here is derived from an EMBL/GenBank/DDBJ whole genome shotgun (WGS) entry which is preliminary data.</text>
</comment>
<keyword evidence="1" id="KW-0812">Transmembrane</keyword>
<keyword evidence="3" id="KW-1185">Reference proteome</keyword>
<keyword evidence="1" id="KW-0472">Membrane</keyword>
<evidence type="ECO:0000256" key="1">
    <source>
        <dbReference type="SAM" id="Phobius"/>
    </source>
</evidence>
<dbReference type="EMBL" id="JBHRYB010000007">
    <property type="protein sequence ID" value="MFC3680351.1"/>
    <property type="molecule type" value="Genomic_DNA"/>
</dbReference>
<protein>
    <submittedName>
        <fullName evidence="2">NfeD family protein</fullName>
    </submittedName>
</protein>
<organism evidence="2 3">
    <name type="scientific">Bacterioplanoides pacificum</name>
    <dbReference type="NCBI Taxonomy" id="1171596"/>
    <lineage>
        <taxon>Bacteria</taxon>
        <taxon>Pseudomonadati</taxon>
        <taxon>Pseudomonadota</taxon>
        <taxon>Gammaproteobacteria</taxon>
        <taxon>Oceanospirillales</taxon>
        <taxon>Oceanospirillaceae</taxon>
        <taxon>Bacterioplanoides</taxon>
    </lineage>
</organism>
<gene>
    <name evidence="2" type="ORF">ACFOMG_09610</name>
</gene>
<keyword evidence="1" id="KW-1133">Transmembrane helix</keyword>
<feature type="transmembrane region" description="Helical" evidence="1">
    <location>
        <begin position="7"/>
        <end position="39"/>
    </location>
</feature>
<feature type="transmembrane region" description="Helical" evidence="1">
    <location>
        <begin position="51"/>
        <end position="72"/>
    </location>
</feature>
<sequence>MENMAEILMILGIAALIIEVAVLGFATFVLLFLGISLLLTGIAMNAGLLEASVMTALWSNTLVTAVLAVTLWKPLSRLQNNVEHKAVDSDFADQTFILEQDVDSRGEAQRNYSGVRWKLKSRQPLAAGTEVKVVRTEVGVMWVEAV</sequence>
<evidence type="ECO:0000313" key="2">
    <source>
        <dbReference type="EMBL" id="MFC3680351.1"/>
    </source>
</evidence>
<name>A0ABV7VS39_9GAMM</name>
<accession>A0ABV7VS39</accession>
<evidence type="ECO:0000313" key="3">
    <source>
        <dbReference type="Proteomes" id="UP001595722"/>
    </source>
</evidence>